<gene>
    <name evidence="4" type="ORF">KVT40_006638</name>
</gene>
<comment type="caution">
    <text evidence="4">The sequence shown here is derived from an EMBL/GenBank/DDBJ whole genome shotgun (WGS) entry which is preliminary data.</text>
</comment>
<organism evidence="4 5">
    <name type="scientific">Elsinoe batatas</name>
    <dbReference type="NCBI Taxonomy" id="2601811"/>
    <lineage>
        <taxon>Eukaryota</taxon>
        <taxon>Fungi</taxon>
        <taxon>Dikarya</taxon>
        <taxon>Ascomycota</taxon>
        <taxon>Pezizomycotina</taxon>
        <taxon>Dothideomycetes</taxon>
        <taxon>Dothideomycetidae</taxon>
        <taxon>Myriangiales</taxon>
        <taxon>Elsinoaceae</taxon>
        <taxon>Elsinoe</taxon>
    </lineage>
</organism>
<evidence type="ECO:0000256" key="1">
    <source>
        <dbReference type="ARBA" id="ARBA00022676"/>
    </source>
</evidence>
<feature type="transmembrane region" description="Helical" evidence="3">
    <location>
        <begin position="41"/>
        <end position="61"/>
    </location>
</feature>
<keyword evidence="3" id="KW-0472">Membrane</keyword>
<keyword evidence="3" id="KW-1133">Transmembrane helix</keyword>
<dbReference type="GO" id="GO:0016757">
    <property type="term" value="F:glycosyltransferase activity"/>
    <property type="evidence" value="ECO:0007669"/>
    <property type="project" value="UniProtKB-KW"/>
</dbReference>
<proteinExistence type="predicted"/>
<dbReference type="PANTHER" id="PTHR31306">
    <property type="entry name" value="ALPHA-1,6-MANNOSYLTRANSFERASE MNN11-RELATED"/>
    <property type="match status" value="1"/>
</dbReference>
<dbReference type="InterPro" id="IPR008630">
    <property type="entry name" value="Glyco_trans_34"/>
</dbReference>
<dbReference type="GO" id="GO:0006487">
    <property type="term" value="P:protein N-linked glycosylation"/>
    <property type="evidence" value="ECO:0007669"/>
    <property type="project" value="TreeGrafter"/>
</dbReference>
<evidence type="ECO:0000256" key="2">
    <source>
        <dbReference type="ARBA" id="ARBA00022679"/>
    </source>
</evidence>
<keyword evidence="1" id="KW-0328">Glycosyltransferase</keyword>
<dbReference type="PANTHER" id="PTHR31306:SF3">
    <property type="entry name" value="NUCLEOTIDE-DIPHOSPHO-SUGAR TRANSFERASE DOMAIN-CONTAINING PROTEIN"/>
    <property type="match status" value="1"/>
</dbReference>
<protein>
    <submittedName>
        <fullName evidence="4">Uncharacterized protein</fullName>
    </submittedName>
</protein>
<sequence>MVGDSTYHLLPLKERTSTDMDQETPMPRFLQHGPTGLPRNAVFTLAALVAAFMVFAAGNYVGKNDLTYTALLSKSASTSEFPTVKFGAPAGDVFDVLRSLPPVDLLKEYGITEEQTRLFPKPLKEKICILNTDSRPWNSEDMRLDKMKTMESWGSLNHYLYATLHGYTYKHVQTPQIKPLFPSWGRLPELYRLTKSKECQYVVYLDEDLIFKDLRVPLEPMMSYWNITSDIALAAGLDLALTTDEKNRTALNSGLVITQDTPQTNNLFRDWIECPFGKRYPHCKNWVNNWANEQSGLTEFVRYDYEHVIRELPLEETHQGKFMFHYWGQAKSGIPQGVRESIANRFIPEILERLAGSWSQHHEVSTRPYTADSFVPL</sequence>
<dbReference type="AlphaFoldDB" id="A0A8K0PDS9"/>
<evidence type="ECO:0000313" key="5">
    <source>
        <dbReference type="Proteomes" id="UP000809789"/>
    </source>
</evidence>
<evidence type="ECO:0000256" key="3">
    <source>
        <dbReference type="SAM" id="Phobius"/>
    </source>
</evidence>
<name>A0A8K0PDS9_9PEZI</name>
<accession>A0A8K0PDS9</accession>
<dbReference type="EMBL" id="JAESVG020000008">
    <property type="protein sequence ID" value="KAG8624887.1"/>
    <property type="molecule type" value="Genomic_DNA"/>
</dbReference>
<dbReference type="GO" id="GO:0000139">
    <property type="term" value="C:Golgi membrane"/>
    <property type="evidence" value="ECO:0007669"/>
    <property type="project" value="TreeGrafter"/>
</dbReference>
<keyword evidence="3" id="KW-0812">Transmembrane</keyword>
<keyword evidence="2" id="KW-0808">Transferase</keyword>
<evidence type="ECO:0000313" key="4">
    <source>
        <dbReference type="EMBL" id="KAG8624887.1"/>
    </source>
</evidence>
<dbReference type="Proteomes" id="UP000809789">
    <property type="component" value="Unassembled WGS sequence"/>
</dbReference>
<keyword evidence="5" id="KW-1185">Reference proteome</keyword>
<reference evidence="4" key="1">
    <citation type="submission" date="2021-07" db="EMBL/GenBank/DDBJ databases">
        <title>Elsinoe batatas strain:CRI-CJ2 Genome sequencing and assembly.</title>
        <authorList>
            <person name="Huang L."/>
        </authorList>
    </citation>
    <scope>NUCLEOTIDE SEQUENCE</scope>
    <source>
        <strain evidence="4">CRI-CJ2</strain>
    </source>
</reference>
<dbReference type="OrthoDB" id="3763672at2759"/>